<dbReference type="Pfam" id="PF16733">
    <property type="entry name" value="NRho"/>
    <property type="match status" value="1"/>
</dbReference>
<feature type="transmembrane region" description="Helical" evidence="7">
    <location>
        <begin position="84"/>
        <end position="104"/>
    </location>
</feature>
<keyword evidence="3 7" id="KW-0812">Transmembrane</keyword>
<feature type="transmembrane region" description="Helical" evidence="7">
    <location>
        <begin position="139"/>
        <end position="163"/>
    </location>
</feature>
<protein>
    <submittedName>
        <fullName evidence="10">Peptidase S54</fullName>
    </submittedName>
</protein>
<dbReference type="InterPro" id="IPR038244">
    <property type="entry name" value="NRho_sf"/>
</dbReference>
<dbReference type="PATRIC" id="fig|1698449.3.peg.38"/>
<accession>A0A0K1XBG5</accession>
<feature type="domain" description="Rhomboid protease N-terminal" evidence="9">
    <location>
        <begin position="1"/>
        <end position="62"/>
    </location>
</feature>
<evidence type="ECO:0000313" key="10">
    <source>
        <dbReference type="EMBL" id="AKX58538.1"/>
    </source>
</evidence>
<feature type="transmembrane region" description="Helical" evidence="7">
    <location>
        <begin position="230"/>
        <end position="255"/>
    </location>
</feature>
<keyword evidence="4" id="KW-0378">Hydrolase</keyword>
<feature type="transmembrane region" description="Helical" evidence="7">
    <location>
        <begin position="175"/>
        <end position="194"/>
    </location>
</feature>
<gene>
    <name evidence="10" type="ORF">AKN88_00205</name>
</gene>
<dbReference type="PANTHER" id="PTHR43731:SF14">
    <property type="entry name" value="PRESENILIN-ASSOCIATED RHOMBOID-LIKE PROTEIN, MITOCHONDRIAL"/>
    <property type="match status" value="1"/>
</dbReference>
<evidence type="ECO:0000313" key="11">
    <source>
        <dbReference type="Proteomes" id="UP000063953"/>
    </source>
</evidence>
<sequence>MQFVKALVLPLDKDLSPLLAVLNAQQIMHRVIEHAGQQELWILQAQQQQVEALYQAWQAGELTQTQTYQHSSLTRPVLGQLKRAPMTTTVLILTALVALITQVGENFHTLSYFSFTDFYVQAPYLYFSSLNASLESGQWWRLISPILIHFGFLHLAMNSLWFWELGKRIEWRHGGLFLLLLTLVAGGLSNYAQYFFSGPSLFGGLSGVLYALLGYCWLYQRQVPSAFTSLPKGVVVMMLAWLVLCLTGIVTWLGFGAIANAAHVSGLIVGCLAGAVGGWRAKQQQVR</sequence>
<dbReference type="SUPFAM" id="SSF144091">
    <property type="entry name" value="Rhomboid-like"/>
    <property type="match status" value="1"/>
</dbReference>
<evidence type="ECO:0000256" key="7">
    <source>
        <dbReference type="SAM" id="Phobius"/>
    </source>
</evidence>
<dbReference type="InterPro" id="IPR031976">
    <property type="entry name" value="NRho"/>
</dbReference>
<feature type="domain" description="Peptidase S54 rhomboid" evidence="8">
    <location>
        <begin position="137"/>
        <end position="277"/>
    </location>
</feature>
<evidence type="ECO:0000256" key="4">
    <source>
        <dbReference type="ARBA" id="ARBA00022801"/>
    </source>
</evidence>
<evidence type="ECO:0000256" key="1">
    <source>
        <dbReference type="ARBA" id="ARBA00004141"/>
    </source>
</evidence>
<evidence type="ECO:0000259" key="9">
    <source>
        <dbReference type="Pfam" id="PF16733"/>
    </source>
</evidence>
<dbReference type="InterPro" id="IPR022764">
    <property type="entry name" value="Peptidase_S54_rhomboid_dom"/>
</dbReference>
<feature type="transmembrane region" description="Helical" evidence="7">
    <location>
        <begin position="261"/>
        <end position="279"/>
    </location>
</feature>
<organism evidence="10 11">
    <name type="scientific">Thiopseudomonas alkaliphila</name>
    <dbReference type="NCBI Taxonomy" id="1697053"/>
    <lineage>
        <taxon>Bacteria</taxon>
        <taxon>Pseudomonadati</taxon>
        <taxon>Pseudomonadota</taxon>
        <taxon>Gammaproteobacteria</taxon>
        <taxon>Pseudomonadales</taxon>
        <taxon>Pseudomonadaceae</taxon>
        <taxon>Thiopseudomonas</taxon>
    </lineage>
</organism>
<dbReference type="Pfam" id="PF01694">
    <property type="entry name" value="Rhomboid"/>
    <property type="match status" value="1"/>
</dbReference>
<feature type="transmembrane region" description="Helical" evidence="7">
    <location>
        <begin position="200"/>
        <end position="218"/>
    </location>
</feature>
<dbReference type="EMBL" id="CP012365">
    <property type="protein sequence ID" value="AKX58538.1"/>
    <property type="molecule type" value="Genomic_DNA"/>
</dbReference>
<evidence type="ECO:0000256" key="3">
    <source>
        <dbReference type="ARBA" id="ARBA00022692"/>
    </source>
</evidence>
<dbReference type="InterPro" id="IPR035952">
    <property type="entry name" value="Rhomboid-like_sf"/>
</dbReference>
<evidence type="ECO:0000256" key="2">
    <source>
        <dbReference type="ARBA" id="ARBA00009045"/>
    </source>
</evidence>
<dbReference type="InterPro" id="IPR050925">
    <property type="entry name" value="Rhomboid_protease_S54"/>
</dbReference>
<proteinExistence type="inferred from homology"/>
<comment type="similarity">
    <text evidence="2">Belongs to the peptidase S54 family.</text>
</comment>
<dbReference type="AlphaFoldDB" id="A0A0K1XBG5"/>
<dbReference type="GO" id="GO:0004252">
    <property type="term" value="F:serine-type endopeptidase activity"/>
    <property type="evidence" value="ECO:0007669"/>
    <property type="project" value="InterPro"/>
</dbReference>
<dbReference type="Proteomes" id="UP000063953">
    <property type="component" value="Chromosome"/>
</dbReference>
<reference evidence="10 11" key="1">
    <citation type="journal article" date="2015" name="Genome Announc.">
        <title>Genome Sequences of Oblitimonas alkaliphila gen. nov. sp. nov. (Proposed), a Novel Bacterium of the Pseudomonadaceae Family.</title>
        <authorList>
            <person name="Lauer A.C."/>
            <person name="Nicholson A.C."/>
            <person name="Humrighouse B.W."/>
            <person name="Emery B."/>
            <person name="Drobish A."/>
            <person name="Juieng P."/>
            <person name="Loparev V."/>
            <person name="McQuiston J.R."/>
        </authorList>
    </citation>
    <scope>NUCLEOTIDE SEQUENCE [LARGE SCALE GENOMIC DNA]</scope>
    <source>
        <strain evidence="10 11">E5571</strain>
    </source>
</reference>
<dbReference type="Gene3D" id="1.20.1540.10">
    <property type="entry name" value="Rhomboid-like"/>
    <property type="match status" value="1"/>
</dbReference>
<keyword evidence="5 7" id="KW-1133">Transmembrane helix</keyword>
<dbReference type="RefSeq" id="WP_053099435.1">
    <property type="nucleotide sequence ID" value="NZ_CP012365.1"/>
</dbReference>
<keyword evidence="11" id="KW-1185">Reference proteome</keyword>
<dbReference type="STRING" id="1697053.AKN87_02110"/>
<dbReference type="PANTHER" id="PTHR43731">
    <property type="entry name" value="RHOMBOID PROTEASE"/>
    <property type="match status" value="1"/>
</dbReference>
<name>A0A0K1XBG5_9GAMM</name>
<evidence type="ECO:0000256" key="6">
    <source>
        <dbReference type="ARBA" id="ARBA00023136"/>
    </source>
</evidence>
<dbReference type="GO" id="GO:0016020">
    <property type="term" value="C:membrane"/>
    <property type="evidence" value="ECO:0007669"/>
    <property type="project" value="UniProtKB-SubCell"/>
</dbReference>
<evidence type="ECO:0000259" key="8">
    <source>
        <dbReference type="Pfam" id="PF01694"/>
    </source>
</evidence>
<keyword evidence="6 7" id="KW-0472">Membrane</keyword>
<dbReference type="Gene3D" id="3.30.70.2080">
    <property type="match status" value="1"/>
</dbReference>
<comment type="subcellular location">
    <subcellularLocation>
        <location evidence="1">Membrane</location>
        <topology evidence="1">Multi-pass membrane protein</topology>
    </subcellularLocation>
</comment>
<evidence type="ECO:0000256" key="5">
    <source>
        <dbReference type="ARBA" id="ARBA00022989"/>
    </source>
</evidence>